<dbReference type="OrthoDB" id="67965at2759"/>
<dbReference type="HOGENOM" id="CLU_2639803_0_0_1"/>
<reference evidence="2 3" key="1">
    <citation type="journal article" date="2013" name="Nat. Commun.">
        <title>The evolution and pathogenic mechanisms of the rice sheath blight pathogen.</title>
        <authorList>
            <person name="Zheng A."/>
            <person name="Lin R."/>
            <person name="Xu L."/>
            <person name="Qin P."/>
            <person name="Tang C."/>
            <person name="Ai P."/>
            <person name="Zhang D."/>
            <person name="Liu Y."/>
            <person name="Sun Z."/>
            <person name="Feng H."/>
            <person name="Wang Y."/>
            <person name="Chen Y."/>
            <person name="Liang X."/>
            <person name="Fu R."/>
            <person name="Li Q."/>
            <person name="Zhang J."/>
            <person name="Yu X."/>
            <person name="Xie Z."/>
            <person name="Ding L."/>
            <person name="Guan P."/>
            <person name="Tang J."/>
            <person name="Liang Y."/>
            <person name="Wang S."/>
            <person name="Deng Q."/>
            <person name="Li S."/>
            <person name="Zhu J."/>
            <person name="Wang L."/>
            <person name="Liu H."/>
            <person name="Li P."/>
        </authorList>
    </citation>
    <scope>NUCLEOTIDE SEQUENCE [LARGE SCALE GENOMIC DNA]</scope>
    <source>
        <strain evidence="3">AG-1 IA</strain>
    </source>
</reference>
<keyword evidence="1" id="KW-0472">Membrane</keyword>
<feature type="transmembrane region" description="Helical" evidence="1">
    <location>
        <begin position="42"/>
        <end position="65"/>
    </location>
</feature>
<dbReference type="EMBL" id="AFRT01000553">
    <property type="protein sequence ID" value="ELU43385.1"/>
    <property type="molecule type" value="Genomic_DNA"/>
</dbReference>
<keyword evidence="1" id="KW-0812">Transmembrane</keyword>
<keyword evidence="3" id="KW-1185">Reference proteome</keyword>
<evidence type="ECO:0000313" key="2">
    <source>
        <dbReference type="EMBL" id="ELU43385.1"/>
    </source>
</evidence>
<proteinExistence type="predicted"/>
<dbReference type="Proteomes" id="UP000011668">
    <property type="component" value="Unassembled WGS sequence"/>
</dbReference>
<evidence type="ECO:0000313" key="3">
    <source>
        <dbReference type="Proteomes" id="UP000011668"/>
    </source>
</evidence>
<gene>
    <name evidence="2" type="ORF">AG1IA_02564</name>
</gene>
<organism evidence="2 3">
    <name type="scientific">Thanatephorus cucumeris (strain AG1-IA)</name>
    <name type="common">Rice sheath blight fungus</name>
    <name type="synonym">Rhizoctonia solani</name>
    <dbReference type="NCBI Taxonomy" id="983506"/>
    <lineage>
        <taxon>Eukaryota</taxon>
        <taxon>Fungi</taxon>
        <taxon>Dikarya</taxon>
        <taxon>Basidiomycota</taxon>
        <taxon>Agaricomycotina</taxon>
        <taxon>Agaricomycetes</taxon>
        <taxon>Cantharellales</taxon>
        <taxon>Ceratobasidiaceae</taxon>
        <taxon>Rhizoctonia</taxon>
        <taxon>Rhizoctonia solani AG-1</taxon>
    </lineage>
</organism>
<protein>
    <submittedName>
        <fullName evidence="2">Uncharacterized protein</fullName>
    </submittedName>
</protein>
<name>L8WZI2_THACA</name>
<keyword evidence="1" id="KW-1133">Transmembrane helix</keyword>
<evidence type="ECO:0000256" key="1">
    <source>
        <dbReference type="SAM" id="Phobius"/>
    </source>
</evidence>
<accession>L8WZI2</accession>
<comment type="caution">
    <text evidence="2">The sequence shown here is derived from an EMBL/GenBank/DDBJ whole genome shotgun (WGS) entry which is preliminary data.</text>
</comment>
<sequence>MIIRSGHNDDTILHETEYKGTNWFKRHSYPHPSMPINALDKYYLALTALVTTGYQLLGFAIAWTLQFDKITDFTGGA</sequence>
<dbReference type="AlphaFoldDB" id="L8WZI2"/>